<dbReference type="PROSITE" id="PS00211">
    <property type="entry name" value="ABC_TRANSPORTER_1"/>
    <property type="match status" value="1"/>
</dbReference>
<sequence>MAELRLDNINKIYDKDVHAVQDFNLHIKDKEFIVFVGPSGCGKSTTLRMIAGLEEITAGDFYIDEKRMNDVAPKNRDIAMVFQNYALYPHMNVYDNMAFSLKLRKVKKKEIDERVKRAAEILGLEELLNRKPKALSGGQRQRVALGRAIVRDAKVFLMDEPLSNLDAKLRVQMRAEIQKLHQRLQTTTIYVTHDQTEAMTMATRLVVMKEGIVQQVGSPKDVYDKPNNVFVGGFIGSPSMNFLTGTLNENSITIEGNDITIPEGRMKVLRDLDYVGREVMLGVRPENLHDELAFIQSAEGSTFTANIDVAELMGSESYLYSKIGEQEFTARVDARSNVSAGQDITLAIDMNKVHFFDVDTELRIDYQEKDVTETQEV</sequence>
<dbReference type="FunFam" id="3.40.50.300:FF:000042">
    <property type="entry name" value="Maltose/maltodextrin ABC transporter, ATP-binding protein"/>
    <property type="match status" value="1"/>
</dbReference>
<dbReference type="Gene3D" id="2.40.50.100">
    <property type="match status" value="1"/>
</dbReference>
<dbReference type="InterPro" id="IPR012340">
    <property type="entry name" value="NA-bd_OB-fold"/>
</dbReference>
<keyword evidence="6" id="KW-1185">Reference proteome</keyword>
<gene>
    <name evidence="5" type="ORF">SAMN05216498_2520</name>
</gene>
<keyword evidence="5" id="KW-0762">Sugar transport</keyword>
<evidence type="ECO:0000256" key="2">
    <source>
        <dbReference type="ARBA" id="ARBA00022741"/>
    </source>
</evidence>
<accession>A0A1H0C5U2</accession>
<dbReference type="InterPro" id="IPR015855">
    <property type="entry name" value="ABC_transpr_MalK-like"/>
</dbReference>
<dbReference type="Proteomes" id="UP000199334">
    <property type="component" value="Unassembled WGS sequence"/>
</dbReference>
<dbReference type="Gene3D" id="3.40.50.300">
    <property type="entry name" value="P-loop containing nucleotide triphosphate hydrolases"/>
    <property type="match status" value="1"/>
</dbReference>
<evidence type="ECO:0000313" key="6">
    <source>
        <dbReference type="Proteomes" id="UP000199334"/>
    </source>
</evidence>
<dbReference type="SMART" id="SM00382">
    <property type="entry name" value="AAA"/>
    <property type="match status" value="1"/>
</dbReference>
<organism evidence="5 6">
    <name type="scientific">Tenuibacillus multivorans</name>
    <dbReference type="NCBI Taxonomy" id="237069"/>
    <lineage>
        <taxon>Bacteria</taxon>
        <taxon>Bacillati</taxon>
        <taxon>Bacillota</taxon>
        <taxon>Bacilli</taxon>
        <taxon>Bacillales</taxon>
        <taxon>Bacillaceae</taxon>
        <taxon>Tenuibacillus</taxon>
    </lineage>
</organism>
<keyword evidence="3 5" id="KW-0067">ATP-binding</keyword>
<protein>
    <submittedName>
        <fullName evidence="5">Multiple sugar transport system ATP-binding protein</fullName>
    </submittedName>
</protein>
<dbReference type="Pfam" id="PF03459">
    <property type="entry name" value="TOBE"/>
    <property type="match status" value="1"/>
</dbReference>
<dbReference type="RefSeq" id="WP_093856931.1">
    <property type="nucleotide sequence ID" value="NZ_BJVZ01000015.1"/>
</dbReference>
<dbReference type="InterPro" id="IPR003439">
    <property type="entry name" value="ABC_transporter-like_ATP-bd"/>
</dbReference>
<proteinExistence type="predicted"/>
<evidence type="ECO:0000259" key="4">
    <source>
        <dbReference type="PROSITE" id="PS50893"/>
    </source>
</evidence>
<dbReference type="SUPFAM" id="SSF50331">
    <property type="entry name" value="MOP-like"/>
    <property type="match status" value="1"/>
</dbReference>
<dbReference type="SUPFAM" id="SSF52540">
    <property type="entry name" value="P-loop containing nucleoside triphosphate hydrolases"/>
    <property type="match status" value="1"/>
</dbReference>
<name>A0A1H0C5U2_9BACI</name>
<dbReference type="OrthoDB" id="9802264at2"/>
<dbReference type="PANTHER" id="PTHR43875">
    <property type="entry name" value="MALTODEXTRIN IMPORT ATP-BINDING PROTEIN MSMX"/>
    <property type="match status" value="1"/>
</dbReference>
<keyword evidence="2" id="KW-0547">Nucleotide-binding</keyword>
<dbReference type="STRING" id="237069.SAMN05216498_2520"/>
<dbReference type="GO" id="GO:0055052">
    <property type="term" value="C:ATP-binding cassette (ABC) transporter complex, substrate-binding subunit-containing"/>
    <property type="evidence" value="ECO:0007669"/>
    <property type="project" value="TreeGrafter"/>
</dbReference>
<dbReference type="GO" id="GO:0140359">
    <property type="term" value="F:ABC-type transporter activity"/>
    <property type="evidence" value="ECO:0007669"/>
    <property type="project" value="InterPro"/>
</dbReference>
<dbReference type="EMBL" id="FNIG01000005">
    <property type="protein sequence ID" value="SDN53221.1"/>
    <property type="molecule type" value="Genomic_DNA"/>
</dbReference>
<dbReference type="InterPro" id="IPR008995">
    <property type="entry name" value="Mo/tungstate-bd_C_term_dom"/>
</dbReference>
<dbReference type="AlphaFoldDB" id="A0A1H0C5U2"/>
<evidence type="ECO:0000313" key="5">
    <source>
        <dbReference type="EMBL" id="SDN53221.1"/>
    </source>
</evidence>
<dbReference type="PROSITE" id="PS50893">
    <property type="entry name" value="ABC_TRANSPORTER_2"/>
    <property type="match status" value="1"/>
</dbReference>
<keyword evidence="1" id="KW-0813">Transport</keyword>
<dbReference type="InterPro" id="IPR005116">
    <property type="entry name" value="Transp-assoc_OB_typ1"/>
</dbReference>
<dbReference type="NCBIfam" id="NF008653">
    <property type="entry name" value="PRK11650.1"/>
    <property type="match status" value="1"/>
</dbReference>
<dbReference type="CDD" id="cd03301">
    <property type="entry name" value="ABC_MalK_N"/>
    <property type="match status" value="1"/>
</dbReference>
<dbReference type="GO" id="GO:0008643">
    <property type="term" value="P:carbohydrate transport"/>
    <property type="evidence" value="ECO:0007669"/>
    <property type="project" value="InterPro"/>
</dbReference>
<dbReference type="GO" id="GO:0016887">
    <property type="term" value="F:ATP hydrolysis activity"/>
    <property type="evidence" value="ECO:0007669"/>
    <property type="project" value="InterPro"/>
</dbReference>
<dbReference type="Gene3D" id="2.40.50.140">
    <property type="entry name" value="Nucleic acid-binding proteins"/>
    <property type="match status" value="1"/>
</dbReference>
<dbReference type="Pfam" id="PF00005">
    <property type="entry name" value="ABC_tran"/>
    <property type="match status" value="1"/>
</dbReference>
<dbReference type="InterPro" id="IPR040582">
    <property type="entry name" value="OB_MalK-like"/>
</dbReference>
<dbReference type="Pfam" id="PF17912">
    <property type="entry name" value="OB_MalK"/>
    <property type="match status" value="1"/>
</dbReference>
<dbReference type="GO" id="GO:0005524">
    <property type="term" value="F:ATP binding"/>
    <property type="evidence" value="ECO:0007669"/>
    <property type="project" value="UniProtKB-KW"/>
</dbReference>
<reference evidence="5 6" key="1">
    <citation type="submission" date="2016-10" db="EMBL/GenBank/DDBJ databases">
        <authorList>
            <person name="de Groot N.N."/>
        </authorList>
    </citation>
    <scope>NUCLEOTIDE SEQUENCE [LARGE SCALE GENOMIC DNA]</scope>
    <source>
        <strain evidence="5 6">CGMCC 1.3442</strain>
    </source>
</reference>
<dbReference type="PANTHER" id="PTHR43875:SF1">
    <property type="entry name" value="OSMOPROTECTIVE COMPOUNDS UPTAKE ATP-BINDING PROTEIN GGTA"/>
    <property type="match status" value="1"/>
</dbReference>
<dbReference type="InterPro" id="IPR027417">
    <property type="entry name" value="P-loop_NTPase"/>
</dbReference>
<dbReference type="InterPro" id="IPR017871">
    <property type="entry name" value="ABC_transporter-like_CS"/>
</dbReference>
<evidence type="ECO:0000256" key="3">
    <source>
        <dbReference type="ARBA" id="ARBA00022840"/>
    </source>
</evidence>
<feature type="domain" description="ABC transporter" evidence="4">
    <location>
        <begin position="4"/>
        <end position="235"/>
    </location>
</feature>
<dbReference type="InterPro" id="IPR003593">
    <property type="entry name" value="AAA+_ATPase"/>
</dbReference>
<dbReference type="InterPro" id="IPR047641">
    <property type="entry name" value="ABC_transpr_MalK/UgpC-like"/>
</dbReference>
<evidence type="ECO:0000256" key="1">
    <source>
        <dbReference type="ARBA" id="ARBA00022448"/>
    </source>
</evidence>